<dbReference type="Gene3D" id="3.40.50.970">
    <property type="match status" value="2"/>
</dbReference>
<dbReference type="InterPro" id="IPR005477">
    <property type="entry name" value="Dxylulose-5-P_synthase"/>
</dbReference>
<dbReference type="GO" id="GO:0030976">
    <property type="term" value="F:thiamine pyrophosphate binding"/>
    <property type="evidence" value="ECO:0007669"/>
    <property type="project" value="UniProtKB-UniRule"/>
</dbReference>
<dbReference type="Pfam" id="PF13292">
    <property type="entry name" value="DXP_synthase_N"/>
    <property type="match status" value="1"/>
</dbReference>
<evidence type="ECO:0000313" key="13">
    <source>
        <dbReference type="EMBL" id="KFX06545.1"/>
    </source>
</evidence>
<comment type="catalytic activity">
    <reaction evidence="11">
        <text>D-glyceraldehyde 3-phosphate + pyruvate + H(+) = 1-deoxy-D-xylulose 5-phosphate + CO2</text>
        <dbReference type="Rhea" id="RHEA:12605"/>
        <dbReference type="ChEBI" id="CHEBI:15361"/>
        <dbReference type="ChEBI" id="CHEBI:15378"/>
        <dbReference type="ChEBI" id="CHEBI:16526"/>
        <dbReference type="ChEBI" id="CHEBI:57792"/>
        <dbReference type="ChEBI" id="CHEBI:59776"/>
        <dbReference type="EC" id="2.2.1.7"/>
    </reaction>
</comment>
<feature type="binding site" evidence="11">
    <location>
        <position position="181"/>
    </location>
    <ligand>
        <name>thiamine diphosphate</name>
        <dbReference type="ChEBI" id="CHEBI:58937"/>
    </ligand>
</feature>
<dbReference type="InterPro" id="IPR029061">
    <property type="entry name" value="THDP-binding"/>
</dbReference>
<evidence type="ECO:0000259" key="12">
    <source>
        <dbReference type="SMART" id="SM00861"/>
    </source>
</evidence>
<dbReference type="EC" id="2.2.1.7" evidence="11"/>
<feature type="binding site" evidence="11">
    <location>
        <position position="80"/>
    </location>
    <ligand>
        <name>thiamine diphosphate</name>
        <dbReference type="ChEBI" id="CHEBI:58937"/>
    </ligand>
</feature>
<protein>
    <recommendedName>
        <fullName evidence="11">1-deoxy-D-xylulose-5-phosphate synthase</fullName>
        <ecNumber evidence="11">2.2.1.7</ecNumber>
    </recommendedName>
    <alternativeName>
        <fullName evidence="11">1-deoxyxylulose-5-phosphate synthase</fullName>
        <shortName evidence="11">DXP synthase</shortName>
        <shortName evidence="11">DXPS</shortName>
    </alternativeName>
</protein>
<dbReference type="FunFam" id="3.40.50.970:FF:000005">
    <property type="entry name" value="1-deoxy-D-xylulose-5-phosphate synthase"/>
    <property type="match status" value="1"/>
</dbReference>
<sequence>MSFDTAKYPTLALVETPDELRLLPKESLPKLCDELRQYLLDSVSRSSGHFASGLGTVELTVALHYVYNTPFDHLVWDVGHQAYPHKIITGRRDRISTIRQKGGLHPFPWRDESEYDVLSVGHSSTSISAGLGMAVAAEREGKGRRTVCVIGDGAITAGMAFEAMNHAGDIKSDLLVVLNDNEMSISENVGALNNHLAQLLSGKLYASLREGGKKVLSGLPPIKELVKRTEEHLKGMVVPGTLFEELGFNYIGPVDGHDVQALAHTLKNMRNLKGPQLLHIMTKKGKGYAPAEQDPISWHAVPKFDPASGTLPKSKEGAQPTYSKIFGQWLQETAAKDSKLMAVTPAMREGSGMVQFSRDYPQQYFDVAIAEQHAVTFAAGLAVGGYHPVVAIYSTFLQRAYDQVIHDVAIQNLPVLFAIDRGGIVGADGQTHQGAFDLSFLRCIPNMVIMTPSDENECRQMLHTGYHYQKGPTAVRYPRGNGTGTELTALSELPIGKGVVRRQGETIAILNFGTLLPEAQEAAEKLNATLVDMRFVKPLDEALLEELAQSHSTFVTLEENAVMGGAGSGVNEFLMAKRLAVSVLNIGLPDVFIPQGSQEEIRVDLGLDAAGIERRITQWME</sequence>
<name>A0A093RUR7_9GAMM</name>
<dbReference type="AlphaFoldDB" id="A0A093RUR7"/>
<evidence type="ECO:0000256" key="4">
    <source>
        <dbReference type="ARBA" id="ARBA00022679"/>
    </source>
</evidence>
<dbReference type="GO" id="GO:0005829">
    <property type="term" value="C:cytosol"/>
    <property type="evidence" value="ECO:0007669"/>
    <property type="project" value="TreeGrafter"/>
</dbReference>
<accession>A0A093RUR7</accession>
<evidence type="ECO:0000256" key="6">
    <source>
        <dbReference type="ARBA" id="ARBA00022842"/>
    </source>
</evidence>
<keyword evidence="6 11" id="KW-0460">Magnesium</keyword>
<keyword evidence="9 11" id="KW-0414">Isoprene biosynthesis</keyword>
<dbReference type="InterPro" id="IPR049557">
    <property type="entry name" value="Transketolase_CS"/>
</dbReference>
<feature type="binding site" evidence="11">
    <location>
        <begin position="153"/>
        <end position="154"/>
    </location>
    <ligand>
        <name>thiamine diphosphate</name>
        <dbReference type="ChEBI" id="CHEBI:58937"/>
    </ligand>
</feature>
<dbReference type="SMART" id="SM00861">
    <property type="entry name" value="Transket_pyr"/>
    <property type="match status" value="1"/>
</dbReference>
<dbReference type="GO" id="GO:0019288">
    <property type="term" value="P:isopentenyl diphosphate biosynthetic process, methylerythritol 4-phosphate pathway"/>
    <property type="evidence" value="ECO:0007669"/>
    <property type="project" value="TreeGrafter"/>
</dbReference>
<comment type="function">
    <text evidence="10 11">Catalyzes the acyloin condensation reaction between C atoms 2 and 3 of pyruvate and glyceraldehyde 3-phosphate to yield 1-deoxy-D-xylulose-5-phosphate (DXP).</text>
</comment>
<keyword evidence="7 11" id="KW-0784">Thiamine biosynthesis</keyword>
<feature type="binding site" evidence="11">
    <location>
        <position position="288"/>
    </location>
    <ligand>
        <name>thiamine diphosphate</name>
        <dbReference type="ChEBI" id="CHEBI:58937"/>
    </ligand>
</feature>
<dbReference type="STRING" id="55207.KP22_00180"/>
<dbReference type="eggNOG" id="COG1154">
    <property type="taxonomic scope" value="Bacteria"/>
</dbReference>
<dbReference type="InterPro" id="IPR005475">
    <property type="entry name" value="Transketolase-like_Pyr-bd"/>
</dbReference>
<evidence type="ECO:0000256" key="10">
    <source>
        <dbReference type="ARBA" id="ARBA00055605"/>
    </source>
</evidence>
<evidence type="ECO:0000256" key="9">
    <source>
        <dbReference type="ARBA" id="ARBA00023229"/>
    </source>
</evidence>
<evidence type="ECO:0000256" key="7">
    <source>
        <dbReference type="ARBA" id="ARBA00022977"/>
    </source>
</evidence>
<dbReference type="EMBL" id="JQHM01000001">
    <property type="protein sequence ID" value="KFX06545.1"/>
    <property type="molecule type" value="Genomic_DNA"/>
</dbReference>
<organism evidence="13 14">
    <name type="scientific">Pectobacterium betavasculorum</name>
    <dbReference type="NCBI Taxonomy" id="55207"/>
    <lineage>
        <taxon>Bacteria</taxon>
        <taxon>Pseudomonadati</taxon>
        <taxon>Pseudomonadota</taxon>
        <taxon>Gammaproteobacteria</taxon>
        <taxon>Enterobacterales</taxon>
        <taxon>Pectobacteriaceae</taxon>
        <taxon>Pectobacterium</taxon>
    </lineage>
</organism>
<feature type="binding site" evidence="11">
    <location>
        <begin position="121"/>
        <end position="123"/>
    </location>
    <ligand>
        <name>thiamine diphosphate</name>
        <dbReference type="ChEBI" id="CHEBI:58937"/>
    </ligand>
</feature>
<dbReference type="GO" id="GO:0000287">
    <property type="term" value="F:magnesium ion binding"/>
    <property type="evidence" value="ECO:0007669"/>
    <property type="project" value="UniProtKB-UniRule"/>
</dbReference>
<keyword evidence="8 11" id="KW-0786">Thiamine pyrophosphate</keyword>
<comment type="caution">
    <text evidence="13">The sequence shown here is derived from an EMBL/GenBank/DDBJ whole genome shotgun (WGS) entry which is preliminary data.</text>
</comment>
<dbReference type="GO" id="GO:0008661">
    <property type="term" value="F:1-deoxy-D-xylulose-5-phosphate synthase activity"/>
    <property type="evidence" value="ECO:0007669"/>
    <property type="project" value="UniProtKB-UniRule"/>
</dbReference>
<dbReference type="CDD" id="cd02007">
    <property type="entry name" value="TPP_DXS"/>
    <property type="match status" value="1"/>
</dbReference>
<reference evidence="13 14" key="1">
    <citation type="submission" date="2014-08" db="EMBL/GenBank/DDBJ databases">
        <title>Genome sequences of NCPPB Pectobacterium isolates.</title>
        <authorList>
            <person name="Glover R.H."/>
            <person name="Sapp M."/>
            <person name="Elphinstone J."/>
        </authorList>
    </citation>
    <scope>NUCLEOTIDE SEQUENCE [LARGE SCALE GENOMIC DNA]</scope>
    <source>
        <strain evidence="13 14">NCPPB 2795</strain>
    </source>
</reference>
<dbReference type="SUPFAM" id="SSF52922">
    <property type="entry name" value="TK C-terminal domain-like"/>
    <property type="match status" value="1"/>
</dbReference>
<dbReference type="SUPFAM" id="SSF52518">
    <property type="entry name" value="Thiamin diphosphate-binding fold (THDP-binding)"/>
    <property type="match status" value="2"/>
</dbReference>
<dbReference type="NCBIfam" id="TIGR00204">
    <property type="entry name" value="dxs"/>
    <property type="match status" value="1"/>
</dbReference>
<dbReference type="PANTHER" id="PTHR43322">
    <property type="entry name" value="1-D-DEOXYXYLULOSE 5-PHOSPHATE SYNTHASE-RELATED"/>
    <property type="match status" value="1"/>
</dbReference>
<dbReference type="InterPro" id="IPR009014">
    <property type="entry name" value="Transketo_C/PFOR_II"/>
</dbReference>
<dbReference type="InterPro" id="IPR020826">
    <property type="entry name" value="Transketolase_BS"/>
</dbReference>
<dbReference type="Pfam" id="PF02779">
    <property type="entry name" value="Transket_pyr"/>
    <property type="match status" value="1"/>
</dbReference>
<dbReference type="NCBIfam" id="NF003933">
    <property type="entry name" value="PRK05444.2-2"/>
    <property type="match status" value="1"/>
</dbReference>
<dbReference type="PANTHER" id="PTHR43322:SF5">
    <property type="entry name" value="1-DEOXY-D-XYLULOSE-5-PHOSPHATE SYNTHASE, CHLOROPLASTIC"/>
    <property type="match status" value="1"/>
</dbReference>
<comment type="similarity">
    <text evidence="2 11">Belongs to the transketolase family. DXPS subfamily.</text>
</comment>
<dbReference type="Pfam" id="PF02780">
    <property type="entry name" value="Transketolase_C"/>
    <property type="match status" value="1"/>
</dbReference>
<dbReference type="PROSITE" id="PS00802">
    <property type="entry name" value="TRANSKETOLASE_2"/>
    <property type="match status" value="1"/>
</dbReference>
<evidence type="ECO:0000313" key="14">
    <source>
        <dbReference type="Proteomes" id="UP000032874"/>
    </source>
</evidence>
<evidence type="ECO:0000256" key="11">
    <source>
        <dbReference type="HAMAP-Rule" id="MF_00315"/>
    </source>
</evidence>
<dbReference type="Proteomes" id="UP000032874">
    <property type="component" value="Unassembled WGS sequence"/>
</dbReference>
<dbReference type="GO" id="GO:0016114">
    <property type="term" value="P:terpenoid biosynthetic process"/>
    <property type="evidence" value="ECO:0007669"/>
    <property type="project" value="UniProtKB-UniRule"/>
</dbReference>
<gene>
    <name evidence="11" type="primary">dxs</name>
    <name evidence="13" type="ORF">KP22_00180</name>
</gene>
<evidence type="ECO:0000256" key="2">
    <source>
        <dbReference type="ARBA" id="ARBA00011081"/>
    </source>
</evidence>
<dbReference type="HAMAP" id="MF_00315">
    <property type="entry name" value="DXP_synth"/>
    <property type="match status" value="1"/>
</dbReference>
<keyword evidence="5 11" id="KW-0479">Metal-binding</keyword>
<keyword evidence="4 11" id="KW-0808">Transferase</keyword>
<dbReference type="UniPathway" id="UPA00064">
    <property type="reaction ID" value="UER00091"/>
</dbReference>
<dbReference type="Gene3D" id="3.40.50.920">
    <property type="match status" value="1"/>
</dbReference>
<dbReference type="FunFam" id="3.40.50.920:FF:000002">
    <property type="entry name" value="1-deoxy-D-xylulose-5-phosphate synthase"/>
    <property type="match status" value="1"/>
</dbReference>
<dbReference type="GO" id="GO:0009228">
    <property type="term" value="P:thiamine biosynthetic process"/>
    <property type="evidence" value="ECO:0007669"/>
    <property type="project" value="UniProtKB-UniRule"/>
</dbReference>
<comment type="cofactor">
    <cofactor evidence="11">
        <name>Mg(2+)</name>
        <dbReference type="ChEBI" id="CHEBI:18420"/>
    </cofactor>
    <text evidence="11">Binds 1 Mg(2+) ion per subunit.</text>
</comment>
<comment type="subunit">
    <text evidence="3 11">Homodimer.</text>
</comment>
<evidence type="ECO:0000256" key="1">
    <source>
        <dbReference type="ARBA" id="ARBA00004980"/>
    </source>
</evidence>
<evidence type="ECO:0000256" key="8">
    <source>
        <dbReference type="ARBA" id="ARBA00023052"/>
    </source>
</evidence>
<feature type="domain" description="Transketolase-like pyrimidine-binding" evidence="12">
    <location>
        <begin position="320"/>
        <end position="485"/>
    </location>
</feature>
<feature type="binding site" evidence="11">
    <location>
        <position position="152"/>
    </location>
    <ligand>
        <name>Mg(2+)</name>
        <dbReference type="ChEBI" id="CHEBI:18420"/>
    </ligand>
</feature>
<evidence type="ECO:0000256" key="3">
    <source>
        <dbReference type="ARBA" id="ARBA00011738"/>
    </source>
</evidence>
<dbReference type="CDD" id="cd07033">
    <property type="entry name" value="TPP_PYR_DXS_TK_like"/>
    <property type="match status" value="1"/>
</dbReference>
<comment type="pathway">
    <text evidence="1 11">Metabolic intermediate biosynthesis; 1-deoxy-D-xylulose 5-phosphate biosynthesis; 1-deoxy-D-xylulose 5-phosphate from D-glyceraldehyde 3-phosphate and pyruvate: step 1/1.</text>
</comment>
<feature type="binding site" evidence="11">
    <location>
        <position position="181"/>
    </location>
    <ligand>
        <name>Mg(2+)</name>
        <dbReference type="ChEBI" id="CHEBI:18420"/>
    </ligand>
</feature>
<dbReference type="InterPro" id="IPR033248">
    <property type="entry name" value="Transketolase_C"/>
</dbReference>
<proteinExistence type="inferred from homology"/>
<comment type="cofactor">
    <cofactor evidence="11">
        <name>thiamine diphosphate</name>
        <dbReference type="ChEBI" id="CHEBI:58937"/>
    </cofactor>
    <text evidence="11">Binds 1 thiamine pyrophosphate per subunit.</text>
</comment>
<dbReference type="PROSITE" id="PS00801">
    <property type="entry name" value="TRANSKETOLASE_1"/>
    <property type="match status" value="1"/>
</dbReference>
<evidence type="ECO:0000256" key="5">
    <source>
        <dbReference type="ARBA" id="ARBA00022723"/>
    </source>
</evidence>
<feature type="binding site" evidence="11">
    <location>
        <position position="371"/>
    </location>
    <ligand>
        <name>thiamine diphosphate</name>
        <dbReference type="ChEBI" id="CHEBI:58937"/>
    </ligand>
</feature>
<dbReference type="RefSeq" id="WP_039321685.1">
    <property type="nucleotide sequence ID" value="NZ_JQHM01000001.1"/>
</dbReference>